<proteinExistence type="predicted"/>
<dbReference type="PANTHER" id="PTHR43037:SF1">
    <property type="entry name" value="BLL1128 PROTEIN"/>
    <property type="match status" value="1"/>
</dbReference>
<dbReference type="Pfam" id="PF10503">
    <property type="entry name" value="Esterase_PHB"/>
    <property type="match status" value="1"/>
</dbReference>
<feature type="region of interest" description="Disordered" evidence="3">
    <location>
        <begin position="334"/>
        <end position="353"/>
    </location>
</feature>
<keyword evidence="2 5" id="KW-0378">Hydrolase</keyword>
<dbReference type="GO" id="GO:0005576">
    <property type="term" value="C:extracellular region"/>
    <property type="evidence" value="ECO:0007669"/>
    <property type="project" value="InterPro"/>
</dbReference>
<dbReference type="SMR" id="A0A852TUL6"/>
<accession>A0A852TUL6</accession>
<dbReference type="PANTHER" id="PTHR43037">
    <property type="entry name" value="UNNAMED PRODUCT-RELATED"/>
    <property type="match status" value="1"/>
</dbReference>
<dbReference type="InterPro" id="IPR010126">
    <property type="entry name" value="Esterase_phb"/>
</dbReference>
<dbReference type="InterPro" id="IPR050955">
    <property type="entry name" value="Plant_Biomass_Hydrol_Est"/>
</dbReference>
<organism evidence="5 6">
    <name type="scientific">Spinactinospora alkalitolerans</name>
    <dbReference type="NCBI Taxonomy" id="687207"/>
    <lineage>
        <taxon>Bacteria</taxon>
        <taxon>Bacillati</taxon>
        <taxon>Actinomycetota</taxon>
        <taxon>Actinomycetes</taxon>
        <taxon>Streptosporangiales</taxon>
        <taxon>Nocardiopsidaceae</taxon>
        <taxon>Spinactinospora</taxon>
    </lineage>
</organism>
<dbReference type="SUPFAM" id="SSF53474">
    <property type="entry name" value="alpha/beta-Hydrolases"/>
    <property type="match status" value="2"/>
</dbReference>
<evidence type="ECO:0000256" key="4">
    <source>
        <dbReference type="SAM" id="SignalP"/>
    </source>
</evidence>
<dbReference type="InterPro" id="IPR029058">
    <property type="entry name" value="AB_hydrolase_fold"/>
</dbReference>
<evidence type="ECO:0000256" key="2">
    <source>
        <dbReference type="ARBA" id="ARBA00022801"/>
    </source>
</evidence>
<evidence type="ECO:0000313" key="6">
    <source>
        <dbReference type="Proteomes" id="UP000589036"/>
    </source>
</evidence>
<keyword evidence="1 4" id="KW-0732">Signal</keyword>
<dbReference type="NCBIfam" id="TIGR01840">
    <property type="entry name" value="esterase_phb"/>
    <property type="match status" value="1"/>
</dbReference>
<name>A0A852TUL6_9ACTN</name>
<dbReference type="Gene3D" id="3.40.50.1820">
    <property type="entry name" value="alpha/beta hydrolase"/>
    <property type="match status" value="1"/>
</dbReference>
<dbReference type="Proteomes" id="UP000589036">
    <property type="component" value="Unassembled WGS sequence"/>
</dbReference>
<dbReference type="GO" id="GO:0030600">
    <property type="term" value="F:feruloyl esterase activity"/>
    <property type="evidence" value="ECO:0007669"/>
    <property type="project" value="UniProtKB-EC"/>
</dbReference>
<keyword evidence="6" id="KW-1185">Reference proteome</keyword>
<sequence length="409" mass="42272">MSPDPIHRPSPRSTRPPILLALAALLLLGGVLGPAPRAHAAELQEVTGFGGNPGNLGMYVYAPDAATEGAPMVVLLHGCSQDAGGYHANSGWREYADDHGAVLVYAEQRSANNASGCFNWFQPGDVARGSGEALSIRQMVDHAAAHHATGAVYVSGLSAGGAMASEVLAAYPGVFAGGGVVAGLPSGCAASLIEAFTCMNSSRQQTPQQWGEAVRAKNPGWDGPWPRVAIWHGTADHTVVPANAEESRDQWTDVHGADQTPDSTADLPGPTAVETYTDGSGTPVVARFLVQGMGHGTPVDPGSAPEQCGAAGAYFLDTVCSTYYTAQFWGIAGGADPGPDPGPEPDPDPEPGDCVTADNYRHVLEGRAVHELGRAYAKGSGDDLGLMNVFVVTSLSQTRPGHWEEVGGC</sequence>
<dbReference type="AlphaFoldDB" id="A0A852TUL6"/>
<reference evidence="5 6" key="1">
    <citation type="submission" date="2020-07" db="EMBL/GenBank/DDBJ databases">
        <title>Sequencing the genomes of 1000 actinobacteria strains.</title>
        <authorList>
            <person name="Klenk H.-P."/>
        </authorList>
    </citation>
    <scope>NUCLEOTIDE SEQUENCE [LARGE SCALE GENOMIC DNA]</scope>
    <source>
        <strain evidence="5 6">CXB654</strain>
    </source>
</reference>
<dbReference type="EMBL" id="JACCCC010000001">
    <property type="protein sequence ID" value="NYE45620.1"/>
    <property type="molecule type" value="Genomic_DNA"/>
</dbReference>
<dbReference type="EC" id="3.1.1.73" evidence="5"/>
<dbReference type="RefSeq" id="WP_179641803.1">
    <property type="nucleotide sequence ID" value="NZ_BAAAYY010000002.1"/>
</dbReference>
<feature type="signal peptide" evidence="4">
    <location>
        <begin position="1"/>
        <end position="40"/>
    </location>
</feature>
<evidence type="ECO:0000256" key="3">
    <source>
        <dbReference type="SAM" id="MobiDB-lite"/>
    </source>
</evidence>
<evidence type="ECO:0000313" key="5">
    <source>
        <dbReference type="EMBL" id="NYE45620.1"/>
    </source>
</evidence>
<comment type="caution">
    <text evidence="5">The sequence shown here is derived from an EMBL/GenBank/DDBJ whole genome shotgun (WGS) entry which is preliminary data.</text>
</comment>
<evidence type="ECO:0000256" key="1">
    <source>
        <dbReference type="ARBA" id="ARBA00022729"/>
    </source>
</evidence>
<feature type="chain" id="PRO_5032936522" evidence="4">
    <location>
        <begin position="41"/>
        <end position="409"/>
    </location>
</feature>
<protein>
    <submittedName>
        <fullName evidence="5">Feruloyl esterase</fullName>
        <ecNumber evidence="5">3.1.1.73</ecNumber>
    </submittedName>
</protein>
<gene>
    <name evidence="5" type="ORF">HDA32_000740</name>
</gene>